<dbReference type="GeneID" id="18248688"/>
<gene>
    <name evidence="9" type="ORF">CANTEDRAFT_119196</name>
</gene>
<keyword evidence="10" id="KW-1185">Reference proteome</keyword>
<dbReference type="Gene3D" id="3.40.390.10">
    <property type="entry name" value="Collagenase (Catalytic Domain)"/>
    <property type="match status" value="1"/>
</dbReference>
<sequence length="674" mass="78232">MSEIDYDNLISKLSLPRWDHTPSQVLQKAEDLIRIQDECLNKFAAVENPTTENALAPYLQTVQEIWFSEGQLTFYSSVSPQKDVRDASNAVSKKLDKYSIEASQRKDVYKVFKKLAEAKHSDPETTRYLDKKVLGYQRNGMELPDDQQEVLKNYKLQLSELAIEFKRALNEIDEYIAFTREELEGVPDDVVDQFQIDGGKYKMTFKYTDFFPVMKYAKNQDTRKRAYIGNQSKCANNGTILLNMLKLRYRVAKLLNYDHYSAFVLEERIAKTSDNVLTFLHDLRAKLTPLGKQQLQHMKELKYKDLRSRELSPQDDFYIWDQSFYDNLLLEKEYQVDHKKIQEYFPLDLTIKRMLSIYETIFDIKFHKLANLPVEFTWHSEVKQFAVFQNIKSGNPSFVGIIYFDLHPREGKYGHAANFNLGPGFEKGDGTRQYPVTALVCNFTKPSKDKPALLKHSELKTFFHELGHGVHSILSKTKYAKFHGTRVPRDFVEAPSQMLEYWIWSQDELKALSSHYQTGEPISDELLGQLIKSKSVNRALLNLRQVFLGLFDMKCHTIDNEEDLETFDLLSTWNDMRGDISLIPADAIRTPGYASFRHIALGYSSSYYGYLYSQVFAADMFYSLFKKDPMNIQSGLRYRDVILSTGNSREIMESLEELLGRKPTNTAFLKELLG</sequence>
<dbReference type="EMBL" id="GL996512">
    <property type="protein sequence ID" value="EGV66059.1"/>
    <property type="molecule type" value="Genomic_DNA"/>
</dbReference>
<dbReference type="InterPro" id="IPR001567">
    <property type="entry name" value="Pept_M3A_M3B_dom"/>
</dbReference>
<dbReference type="GO" id="GO:0005758">
    <property type="term" value="C:mitochondrial intermembrane space"/>
    <property type="evidence" value="ECO:0007669"/>
    <property type="project" value="TreeGrafter"/>
</dbReference>
<dbReference type="CDD" id="cd06455">
    <property type="entry name" value="M3A_TOP"/>
    <property type="match status" value="1"/>
</dbReference>
<dbReference type="GO" id="GO:0006518">
    <property type="term" value="P:peptide metabolic process"/>
    <property type="evidence" value="ECO:0007669"/>
    <property type="project" value="TreeGrafter"/>
</dbReference>
<keyword evidence="5 7" id="KW-0862">Zinc</keyword>
<dbReference type="GO" id="GO:0046872">
    <property type="term" value="F:metal ion binding"/>
    <property type="evidence" value="ECO:0007669"/>
    <property type="project" value="UniProtKB-UniRule"/>
</dbReference>
<evidence type="ECO:0000256" key="2">
    <source>
        <dbReference type="ARBA" id="ARBA00022670"/>
    </source>
</evidence>
<comment type="cofactor">
    <cofactor evidence="7">
        <name>Zn(2+)</name>
        <dbReference type="ChEBI" id="CHEBI:29105"/>
    </cofactor>
    <text evidence="7">Binds 1 zinc ion.</text>
</comment>
<dbReference type="SUPFAM" id="SSF55486">
    <property type="entry name" value="Metalloproteases ('zincins'), catalytic domain"/>
    <property type="match status" value="1"/>
</dbReference>
<dbReference type="InterPro" id="IPR024077">
    <property type="entry name" value="Neurolysin/TOP_dom2"/>
</dbReference>
<evidence type="ECO:0000256" key="4">
    <source>
        <dbReference type="ARBA" id="ARBA00022801"/>
    </source>
</evidence>
<dbReference type="Proteomes" id="UP000000707">
    <property type="component" value="Unassembled WGS sequence"/>
</dbReference>
<protein>
    <recommendedName>
        <fullName evidence="8">Peptidase M3A/M3B catalytic domain-containing protein</fullName>
    </recommendedName>
</protein>
<accession>G3AZC1</accession>
<dbReference type="GO" id="GO:0004222">
    <property type="term" value="F:metalloendopeptidase activity"/>
    <property type="evidence" value="ECO:0007669"/>
    <property type="project" value="InterPro"/>
</dbReference>
<feature type="domain" description="Peptidase M3A/M3B catalytic" evidence="8">
    <location>
        <begin position="213"/>
        <end position="671"/>
    </location>
</feature>
<evidence type="ECO:0000256" key="6">
    <source>
        <dbReference type="ARBA" id="ARBA00023049"/>
    </source>
</evidence>
<proteinExistence type="inferred from homology"/>
<dbReference type="PANTHER" id="PTHR11804">
    <property type="entry name" value="PROTEASE M3 THIMET OLIGOPEPTIDASE-RELATED"/>
    <property type="match status" value="1"/>
</dbReference>
<keyword evidence="4 7" id="KW-0378">Hydrolase</keyword>
<keyword evidence="3 7" id="KW-0479">Metal-binding</keyword>
<evidence type="ECO:0000313" key="9">
    <source>
        <dbReference type="EMBL" id="EGV66059.1"/>
    </source>
</evidence>
<dbReference type="AlphaFoldDB" id="G3AZC1"/>
<keyword evidence="2 7" id="KW-0645">Protease</keyword>
<dbReference type="STRING" id="590646.G3AZC1"/>
<name>G3AZC1_CANTC</name>
<dbReference type="PANTHER" id="PTHR11804:SF84">
    <property type="entry name" value="SACCHAROLYSIN"/>
    <property type="match status" value="1"/>
</dbReference>
<dbReference type="Pfam" id="PF01432">
    <property type="entry name" value="Peptidase_M3"/>
    <property type="match status" value="1"/>
</dbReference>
<comment type="similarity">
    <text evidence="1 7">Belongs to the peptidase M3 family.</text>
</comment>
<evidence type="ECO:0000256" key="3">
    <source>
        <dbReference type="ARBA" id="ARBA00022723"/>
    </source>
</evidence>
<evidence type="ECO:0000256" key="5">
    <source>
        <dbReference type="ARBA" id="ARBA00022833"/>
    </source>
</evidence>
<dbReference type="GO" id="GO:0006508">
    <property type="term" value="P:proteolysis"/>
    <property type="evidence" value="ECO:0007669"/>
    <property type="project" value="UniProtKB-KW"/>
</dbReference>
<dbReference type="eggNOG" id="KOG2089">
    <property type="taxonomic scope" value="Eukaryota"/>
</dbReference>
<evidence type="ECO:0000256" key="1">
    <source>
        <dbReference type="ARBA" id="ARBA00006040"/>
    </source>
</evidence>
<dbReference type="InterPro" id="IPR024079">
    <property type="entry name" value="MetalloPept_cat_dom_sf"/>
</dbReference>
<dbReference type="Gene3D" id="1.20.1050.40">
    <property type="entry name" value="Endopeptidase. Chain P, domain 1"/>
    <property type="match status" value="1"/>
</dbReference>
<reference evidence="9 10" key="1">
    <citation type="journal article" date="2011" name="Proc. Natl. Acad. Sci. U.S.A.">
        <title>Comparative genomics of xylose-fermenting fungi for enhanced biofuel production.</title>
        <authorList>
            <person name="Wohlbach D.J."/>
            <person name="Kuo A."/>
            <person name="Sato T.K."/>
            <person name="Potts K.M."/>
            <person name="Salamov A.A."/>
            <person name="LaButti K.M."/>
            <person name="Sun H."/>
            <person name="Clum A."/>
            <person name="Pangilinan J.L."/>
            <person name="Lindquist E.A."/>
            <person name="Lucas S."/>
            <person name="Lapidus A."/>
            <person name="Jin M."/>
            <person name="Gunawan C."/>
            <person name="Balan V."/>
            <person name="Dale B.E."/>
            <person name="Jeffries T.W."/>
            <person name="Zinkel R."/>
            <person name="Barry K.W."/>
            <person name="Grigoriev I.V."/>
            <person name="Gasch A.P."/>
        </authorList>
    </citation>
    <scope>NUCLEOTIDE SEQUENCE [LARGE SCALE GENOMIC DNA]</scope>
    <source>
        <strain evidence="10">ATCC 10573 / BCRC 21748 / CBS 615 / JCM 9827 / NBRC 10315 / NRRL Y-1498 / VKM Y-70</strain>
    </source>
</reference>
<evidence type="ECO:0000256" key="7">
    <source>
        <dbReference type="RuleBase" id="RU003435"/>
    </source>
</evidence>
<dbReference type="Gene3D" id="1.10.1370.10">
    <property type="entry name" value="Neurolysin, domain 3"/>
    <property type="match status" value="1"/>
</dbReference>
<dbReference type="InterPro" id="IPR045090">
    <property type="entry name" value="Pept_M3A_M3B"/>
</dbReference>
<dbReference type="InterPro" id="IPR024080">
    <property type="entry name" value="Neurolysin/TOP_N"/>
</dbReference>
<evidence type="ECO:0000313" key="10">
    <source>
        <dbReference type="Proteomes" id="UP000000707"/>
    </source>
</evidence>
<evidence type="ECO:0000259" key="8">
    <source>
        <dbReference type="Pfam" id="PF01432"/>
    </source>
</evidence>
<dbReference type="OrthoDB" id="534666at2759"/>
<dbReference type="FunFam" id="3.40.390.10:FF:000074">
    <property type="entry name" value="Metalloprotease"/>
    <property type="match status" value="1"/>
</dbReference>
<keyword evidence="6 7" id="KW-0482">Metalloprotease</keyword>
<organism evidence="10">
    <name type="scientific">Candida tenuis (strain ATCC 10573 / BCRC 21748 / CBS 615 / JCM 9827 / NBRC 10315 / NRRL Y-1498 / VKM Y-70)</name>
    <name type="common">Yeast</name>
    <name type="synonym">Yamadazyma tenuis</name>
    <dbReference type="NCBI Taxonomy" id="590646"/>
    <lineage>
        <taxon>Eukaryota</taxon>
        <taxon>Fungi</taxon>
        <taxon>Dikarya</taxon>
        <taxon>Ascomycota</taxon>
        <taxon>Saccharomycotina</taxon>
        <taxon>Pichiomycetes</taxon>
        <taxon>Debaryomycetaceae</taxon>
        <taxon>Yamadazyma</taxon>
    </lineage>
</organism>
<dbReference type="HOGENOM" id="CLU_001805_1_2_1"/>
<dbReference type="KEGG" id="cten:18248688"/>